<dbReference type="PANTHER" id="PTHR15502">
    <property type="entry name" value="CALCINEURIN-BINDING PROTEIN CABIN 1-RELATED"/>
    <property type="match status" value="1"/>
</dbReference>
<feature type="compositionally biased region" description="Polar residues" evidence="6">
    <location>
        <begin position="397"/>
        <end position="408"/>
    </location>
</feature>
<feature type="compositionally biased region" description="Acidic residues" evidence="6">
    <location>
        <begin position="1884"/>
        <end position="1900"/>
    </location>
</feature>
<dbReference type="GO" id="GO:0000417">
    <property type="term" value="C:HIR complex"/>
    <property type="evidence" value="ECO:0007669"/>
    <property type="project" value="TreeGrafter"/>
</dbReference>
<feature type="region of interest" description="Disordered" evidence="6">
    <location>
        <begin position="1730"/>
        <end position="2013"/>
    </location>
</feature>
<feature type="compositionally biased region" description="Acidic residues" evidence="6">
    <location>
        <begin position="1954"/>
        <end position="2013"/>
    </location>
</feature>
<dbReference type="EMBL" id="JAKJXP020000034">
    <property type="protein sequence ID" value="KAK7752807.1"/>
    <property type="molecule type" value="Genomic_DNA"/>
</dbReference>
<comment type="similarity">
    <text evidence="3">Belongs to the HIR3 family.</text>
</comment>
<feature type="region of interest" description="Disordered" evidence="6">
    <location>
        <begin position="821"/>
        <end position="850"/>
    </location>
</feature>
<organism evidence="7 8">
    <name type="scientific">Diatrype stigma</name>
    <dbReference type="NCBI Taxonomy" id="117547"/>
    <lineage>
        <taxon>Eukaryota</taxon>
        <taxon>Fungi</taxon>
        <taxon>Dikarya</taxon>
        <taxon>Ascomycota</taxon>
        <taxon>Pezizomycotina</taxon>
        <taxon>Sordariomycetes</taxon>
        <taxon>Xylariomycetidae</taxon>
        <taxon>Xylariales</taxon>
        <taxon>Diatrypaceae</taxon>
        <taxon>Diatrype</taxon>
    </lineage>
</organism>
<evidence type="ECO:0000256" key="2">
    <source>
        <dbReference type="ARBA" id="ARBA00004123"/>
    </source>
</evidence>
<evidence type="ECO:0000256" key="4">
    <source>
        <dbReference type="ARBA" id="ARBA00014848"/>
    </source>
</evidence>
<feature type="compositionally biased region" description="Basic and acidic residues" evidence="6">
    <location>
        <begin position="1804"/>
        <end position="1813"/>
    </location>
</feature>
<feature type="region of interest" description="Disordered" evidence="6">
    <location>
        <begin position="552"/>
        <end position="572"/>
    </location>
</feature>
<dbReference type="GO" id="GO:0006325">
    <property type="term" value="P:chromatin organization"/>
    <property type="evidence" value="ECO:0007669"/>
    <property type="project" value="InterPro"/>
</dbReference>
<evidence type="ECO:0000256" key="5">
    <source>
        <dbReference type="ARBA" id="ARBA00023242"/>
    </source>
</evidence>
<dbReference type="Proteomes" id="UP001320420">
    <property type="component" value="Unassembled WGS sequence"/>
</dbReference>
<sequence length="2013" mass="226243">MPAFSAINLEPEESIDEEIDTTRELHIEEALKLFQTALKFHAQGPSHYAEATEAYEALFQSDIFHYPESTTDFERTERQSEPQPHLPVDLSFAQSLDGTQADIDGSGSSLPQTLYLAYKNHAQFVLDRIRHQAKRQRENLSHGDGDGALELFQDSDVLKQARKALEEFSVALDHDPADSELWRRAARVAAFLKSARTSRYCLEAAIELDDDPAIDEVDPPSLAEGFAGEQLKAQLDVLADSLSLSHPIMAPFVKRSMSELLKKKYLDPFPFLPDPTSSLASPRPAPSTSAEQLERRSVLPVPTASWAELGMSIVHFVAAKGLSGDAITIELPDIPETAHLLDSEPTLESQEDVQMLAERPKPRETEDSQAKPASGTETEAEATPKPNKDDQKGSPKETPTQADAATTSDRSRAERSTSVLSRKRSQSTAGLPDAGEEEAVDQKRSKRTRRRETAAEGTLDSNALLAAQLQPFQAADQNLFQMTRNMVENLGVTDRDTLDRLAEVLDSCAAENRVTKVTRPPMTDVRESLLNYDEESTKLLLNKKEAPSVGFSSFLEDSKPGSQNKSETPPFNETRGLKAFVQSINDGWLSIQDVAFEWVKCVGPSYLSSKWSDLMKTAVVQVVSHLDEEIFNRLHYELELCKSPSKSFADRLSTIDQMVQMLFELHMDVYERITNPNSAVDLAVRIETKGRLGRWFAFAAQMSRDRPAGSDSALSDRFLWSAVFAVTLTEGVSRDHTLQCWKSLRDALVENRETVNIQLPNNAIMPEVSAHAAEREISKLTTMDFFLGIFQDDLRDPVSVIESLEPVLNASAVYTAANHAHHANHASDHEDTPADTSQNAMSDSEAMDEDKLPITETATQGLRDLWKFLLGASTELRLFLWTRLGDAYQAIDYKTKQFSCFLRSIEMVVGDFERDPFLSIAVEKRRPLFMKMLRFIDDLLIDALTMALNNPTTFDIIDDDHLKSSLSALIKLSGILHVSCMYEDEVRVGLRRQSTNTIGFQSYLTKLREMQVRNWSLMYAMLKAGISQNGPGFTTPENDLTDYLAAVHQVLGLRKYCKSSNRIFLKMMLVELRKQNQIDDWEDHMGQVLYDLYGLKLGVGSWELQEHGCPPEKLERRNTTPLVEKVAILANRIPMKDLLKSDLKATIEHMQQAIGQTKSNQQLIHNLRNFTSMLHQPIQPLRLYQALRGNVTADAVTVNTQDSILAKHQWFFLLGMIAFSKFKGVDLNRRQTPGATDDLRIGATFLRQQLQFTPDQWDAWFRLAECFDYELDESVLWTADKMNKERSELVKYQRSAIHCYTLALSYSRGMALDATGESADTLHELYHEFGMRMYASSREPFAMEPFHNADKKWVIHEMGADAKVLTSQMGDYKVWKYAAGLFRKAMAIKPKVWKNPFMLAKCIWKMYRKPDEALDYRDRQTRPTVQDVISALEKSVKVVSALPKPRHGQDPILEPHYKIVAIVHKLVMSEDLEPQEAADILQRQPYAIQGGEHQEINEPEDWEPFVIKTLTHLREKDRSNWQHRIIMRHARILFDENAEDSTHVQATAAFQILNKAMLTKTMVMNVWKCDAERPGRHHVYTEQYVRFVVKLLTVLKDRTNFELLLRRLRKKGADFYHFNDLWQFCCLAYLRLIRKAYQISPVLEDEFKPTTPEEFEIIAGRINDWSSDPASSHTALSALQETVELKKLNAGLMKAGAIDDLISDCYTALYFDIGKSLPGPAVSDLLEEREKARRHEEEERQQNASDANGANPFSNILNPPSHENESAEGANAAAAATGSADKTATTTTTTDGKDTQRPRRAGIRRADLLRKAEQAVLRAQEGPAKPSAATTTTAKSRSRSSVSSGNKTPAAADDDDAKDREDADAGSGGEEDEEDDGDVHMKDEGDEAEGEGEGEGEAEELSVHDSADDESDLSDVPPEDLLDEDEAQRLMFPNLMRRSMDDNGGGGAAGSGSDADDDHDDDEEEEEEEEEELGEEEEEGAEEEEGEEENNADNEEGDAEEGDQDLEDEERDD</sequence>
<evidence type="ECO:0000256" key="6">
    <source>
        <dbReference type="SAM" id="MobiDB-lite"/>
    </source>
</evidence>
<evidence type="ECO:0000313" key="8">
    <source>
        <dbReference type="Proteomes" id="UP001320420"/>
    </source>
</evidence>
<dbReference type="SUPFAM" id="SSF48452">
    <property type="entry name" value="TPR-like"/>
    <property type="match status" value="1"/>
</dbReference>
<feature type="compositionally biased region" description="Basic and acidic residues" evidence="6">
    <location>
        <begin position="386"/>
        <end position="395"/>
    </location>
</feature>
<dbReference type="PANTHER" id="PTHR15502:SF7">
    <property type="entry name" value="CALCINEURIN-BINDING PROTEIN CABIN-1"/>
    <property type="match status" value="1"/>
</dbReference>
<evidence type="ECO:0000256" key="3">
    <source>
        <dbReference type="ARBA" id="ARBA00007335"/>
    </source>
</evidence>
<feature type="compositionally biased region" description="Acidic residues" evidence="6">
    <location>
        <begin position="1907"/>
        <end position="1926"/>
    </location>
</feature>
<dbReference type="InterPro" id="IPR011990">
    <property type="entry name" value="TPR-like_helical_dom_sf"/>
</dbReference>
<name>A0AAN9YSD9_9PEZI</name>
<keyword evidence="8" id="KW-1185">Reference proteome</keyword>
<feature type="compositionally biased region" description="Polar residues" evidence="6">
    <location>
        <begin position="275"/>
        <end position="291"/>
    </location>
</feature>
<evidence type="ECO:0000256" key="1">
    <source>
        <dbReference type="ARBA" id="ARBA00002687"/>
    </source>
</evidence>
<dbReference type="GO" id="GO:0005634">
    <property type="term" value="C:nucleus"/>
    <property type="evidence" value="ECO:0007669"/>
    <property type="project" value="UniProtKB-SubCell"/>
</dbReference>
<feature type="compositionally biased region" description="Low complexity" evidence="6">
    <location>
        <begin position="1767"/>
        <end position="1790"/>
    </location>
</feature>
<accession>A0AAN9YSD9</accession>
<keyword evidence="5" id="KW-0539">Nucleus</keyword>
<dbReference type="GO" id="GO:0031491">
    <property type="term" value="F:nucleosome binding"/>
    <property type="evidence" value="ECO:0007669"/>
    <property type="project" value="TreeGrafter"/>
</dbReference>
<feature type="compositionally biased region" description="Polar residues" evidence="6">
    <location>
        <begin position="560"/>
        <end position="571"/>
    </location>
</feature>
<comment type="caution">
    <text evidence="7">The sequence shown here is derived from an EMBL/GenBank/DDBJ whole genome shotgun (WGS) entry which is preliminary data.</text>
</comment>
<dbReference type="InterPro" id="IPR033053">
    <property type="entry name" value="Hir3/CABIN1"/>
</dbReference>
<evidence type="ECO:0000313" key="7">
    <source>
        <dbReference type="EMBL" id="KAK7752807.1"/>
    </source>
</evidence>
<reference evidence="7 8" key="1">
    <citation type="submission" date="2024-02" db="EMBL/GenBank/DDBJ databases">
        <title>De novo assembly and annotation of 12 fungi associated with fruit tree decline syndrome in Ontario, Canada.</title>
        <authorList>
            <person name="Sulman M."/>
            <person name="Ellouze W."/>
            <person name="Ilyukhin E."/>
        </authorList>
    </citation>
    <scope>NUCLEOTIDE SEQUENCE [LARGE SCALE GENOMIC DNA]</scope>
    <source>
        <strain evidence="7 8">M11/M66-122</strain>
    </source>
</reference>
<feature type="region of interest" description="Disordered" evidence="6">
    <location>
        <begin position="342"/>
        <end position="458"/>
    </location>
</feature>
<comment type="function">
    <text evidence="1">Has a role in a nucleosome assembly pathway that is required for the integrity of heterochromatin and proper chromosome segregation.</text>
</comment>
<feature type="compositionally biased region" description="Basic and acidic residues" evidence="6">
    <location>
        <begin position="1730"/>
        <end position="1741"/>
    </location>
</feature>
<comment type="subcellular location">
    <subcellularLocation>
        <location evidence="2">Nucleus</location>
    </subcellularLocation>
</comment>
<gene>
    <name evidence="7" type="primary">HIR3</name>
    <name evidence="7" type="ORF">SLS62_005149</name>
</gene>
<feature type="compositionally biased region" description="Basic and acidic residues" evidence="6">
    <location>
        <begin position="358"/>
        <end position="369"/>
    </location>
</feature>
<proteinExistence type="inferred from homology"/>
<feature type="compositionally biased region" description="Polar residues" evidence="6">
    <location>
        <begin position="1742"/>
        <end position="1758"/>
    </location>
</feature>
<feature type="compositionally biased region" description="Low complexity" evidence="6">
    <location>
        <begin position="1823"/>
        <end position="1844"/>
    </location>
</feature>
<feature type="region of interest" description="Disordered" evidence="6">
    <location>
        <begin position="275"/>
        <end position="297"/>
    </location>
</feature>
<protein>
    <recommendedName>
        <fullName evidence="4">Histone transcription regulator 3 homolog</fullName>
    </recommendedName>
</protein>